<name>A0ABD2M424_9BILA</name>
<proteinExistence type="predicted"/>
<organism evidence="2 3">
    <name type="scientific">Heterodera trifolii</name>
    <dbReference type="NCBI Taxonomy" id="157864"/>
    <lineage>
        <taxon>Eukaryota</taxon>
        <taxon>Metazoa</taxon>
        <taxon>Ecdysozoa</taxon>
        <taxon>Nematoda</taxon>
        <taxon>Chromadorea</taxon>
        <taxon>Rhabditida</taxon>
        <taxon>Tylenchina</taxon>
        <taxon>Tylenchomorpha</taxon>
        <taxon>Tylenchoidea</taxon>
        <taxon>Heteroderidae</taxon>
        <taxon>Heteroderinae</taxon>
        <taxon>Heterodera</taxon>
    </lineage>
</organism>
<feature type="region of interest" description="Disordered" evidence="1">
    <location>
        <begin position="151"/>
        <end position="175"/>
    </location>
</feature>
<evidence type="ECO:0000256" key="1">
    <source>
        <dbReference type="SAM" id="MobiDB-lite"/>
    </source>
</evidence>
<dbReference type="Proteomes" id="UP001620626">
    <property type="component" value="Unassembled WGS sequence"/>
</dbReference>
<sequence length="175" mass="18883">MPFALRIFERAITYPPLLTMDATQPPPPISQLFSHTQFTDSDGIFVPRPSSEGLARRGRHALNFRVTELAFPSSPPGGASIHRPPHSLTHLYDDASSPPRPPPVLFALSPIPPLLPAAFRLPHFPPLCRRAPLDIYEEGLLLAWCRGHRGGGGGGDGTAHTTQTTKSGEEAAEDG</sequence>
<reference evidence="2 3" key="1">
    <citation type="submission" date="2024-10" db="EMBL/GenBank/DDBJ databases">
        <authorList>
            <person name="Kim D."/>
        </authorList>
    </citation>
    <scope>NUCLEOTIDE SEQUENCE [LARGE SCALE GENOMIC DNA]</scope>
    <source>
        <strain evidence="2">BH-2024</strain>
    </source>
</reference>
<evidence type="ECO:0000313" key="2">
    <source>
        <dbReference type="EMBL" id="KAL3122266.1"/>
    </source>
</evidence>
<accession>A0ABD2M424</accession>
<dbReference type="AlphaFoldDB" id="A0ABD2M424"/>
<evidence type="ECO:0000313" key="3">
    <source>
        <dbReference type="Proteomes" id="UP001620626"/>
    </source>
</evidence>
<protein>
    <submittedName>
        <fullName evidence="2">Uncharacterized protein</fullName>
    </submittedName>
</protein>
<keyword evidence="3" id="KW-1185">Reference proteome</keyword>
<comment type="caution">
    <text evidence="2">The sequence shown here is derived from an EMBL/GenBank/DDBJ whole genome shotgun (WGS) entry which is preliminary data.</text>
</comment>
<gene>
    <name evidence="2" type="ORF">niasHT_000097</name>
</gene>
<dbReference type="EMBL" id="JBICBT010000145">
    <property type="protein sequence ID" value="KAL3122266.1"/>
    <property type="molecule type" value="Genomic_DNA"/>
</dbReference>